<dbReference type="RefSeq" id="WP_075083183.1">
    <property type="nucleotide sequence ID" value="NZ_CP042912.1"/>
</dbReference>
<accession>A0A5B9PF73</accession>
<dbReference type="SUPFAM" id="SSF53448">
    <property type="entry name" value="Nucleotide-diphospho-sugar transferases"/>
    <property type="match status" value="1"/>
</dbReference>
<dbReference type="OrthoDB" id="240268at2"/>
<dbReference type="Proteomes" id="UP000322214">
    <property type="component" value="Chromosome"/>
</dbReference>
<dbReference type="STRING" id="980251.GCA_001642875_00383"/>
<dbReference type="AlphaFoldDB" id="A0A5B9PF73"/>
<gene>
    <name evidence="1" type="ORF">MFFC18_14100</name>
</gene>
<proteinExistence type="predicted"/>
<reference evidence="1 2" key="1">
    <citation type="submission" date="2019-08" db="EMBL/GenBank/DDBJ databases">
        <title>Deep-cultivation of Planctomycetes and their phenomic and genomic characterization uncovers novel biology.</title>
        <authorList>
            <person name="Wiegand S."/>
            <person name="Jogler M."/>
            <person name="Boedeker C."/>
            <person name="Pinto D."/>
            <person name="Vollmers J."/>
            <person name="Rivas-Marin E."/>
            <person name="Kohn T."/>
            <person name="Peeters S.H."/>
            <person name="Heuer A."/>
            <person name="Rast P."/>
            <person name="Oberbeckmann S."/>
            <person name="Bunk B."/>
            <person name="Jeske O."/>
            <person name="Meyerdierks A."/>
            <person name="Storesund J.E."/>
            <person name="Kallscheuer N."/>
            <person name="Luecker S."/>
            <person name="Lage O.M."/>
            <person name="Pohl T."/>
            <person name="Merkel B.J."/>
            <person name="Hornburger P."/>
            <person name="Mueller R.-W."/>
            <person name="Bruemmer F."/>
            <person name="Labrenz M."/>
            <person name="Spormann A.M."/>
            <person name="Op den Camp H."/>
            <person name="Overmann J."/>
            <person name="Amann R."/>
            <person name="Jetten M.S.M."/>
            <person name="Mascher T."/>
            <person name="Medema M.H."/>
            <person name="Devos D.P."/>
            <person name="Kaster A.-K."/>
            <person name="Ovreas L."/>
            <person name="Rohde M."/>
            <person name="Galperin M.Y."/>
            <person name="Jogler C."/>
        </authorList>
    </citation>
    <scope>NUCLEOTIDE SEQUENCE [LARGE SCALE GENOMIC DNA]</scope>
    <source>
        <strain evidence="1 2">FC18</strain>
    </source>
</reference>
<name>A0A5B9PF73_9BACT</name>
<dbReference type="InterPro" id="IPR029044">
    <property type="entry name" value="Nucleotide-diphossugar_trans"/>
</dbReference>
<dbReference type="PANTHER" id="PTHR47483">
    <property type="entry name" value="BETA-ARABINOFURANOSYLTRANSFERASE RAY1"/>
    <property type="match status" value="1"/>
</dbReference>
<dbReference type="KEGG" id="mff:MFFC18_14100"/>
<keyword evidence="2" id="KW-1185">Reference proteome</keyword>
<organism evidence="1 2">
    <name type="scientific">Mariniblastus fucicola</name>
    <dbReference type="NCBI Taxonomy" id="980251"/>
    <lineage>
        <taxon>Bacteria</taxon>
        <taxon>Pseudomonadati</taxon>
        <taxon>Planctomycetota</taxon>
        <taxon>Planctomycetia</taxon>
        <taxon>Pirellulales</taxon>
        <taxon>Pirellulaceae</taxon>
        <taxon>Mariniblastus</taxon>
    </lineage>
</organism>
<evidence type="ECO:0000313" key="2">
    <source>
        <dbReference type="Proteomes" id="UP000322214"/>
    </source>
</evidence>
<dbReference type="InterPro" id="IPR044575">
    <property type="entry name" value="RAY1-like"/>
</dbReference>
<evidence type="ECO:0008006" key="3">
    <source>
        <dbReference type="Google" id="ProtNLM"/>
    </source>
</evidence>
<evidence type="ECO:0000313" key="1">
    <source>
        <dbReference type="EMBL" id="QEG21553.1"/>
    </source>
</evidence>
<sequence length="307" mass="34152">MIEKTANSKLNSETSLRAALCHAPVTIFALPKAFVGDANQIQKNAFRSWSQLSPAVDVLLFGDEDGIAEFAAEHEIAHVAQIERNENGTPLVGSAFSMAHAVSTSPILVYCNSDVILDRSFTDAMEALANQDQFEHWLAIGQRLDVPIDRELDFENDSQRQWLRRRCDSHGTKSSHVCKEYFAFPRNMFQAVPPFAVGRGNWDNWMVASVKPDGAPVIDLSRQVKAVHQTHDYTHMKASRMKCYVSGEEARENERLAGGRNLISGSTCTHRLGPDGIQKIGLLRAGLDFLGDVPRFAKLMTQLLLSR</sequence>
<dbReference type="EMBL" id="CP042912">
    <property type="protein sequence ID" value="QEG21553.1"/>
    <property type="molecule type" value="Genomic_DNA"/>
</dbReference>
<protein>
    <recommendedName>
        <fullName evidence="3">Glycosyl transferase family 2</fullName>
    </recommendedName>
</protein>
<dbReference type="GO" id="GO:0016757">
    <property type="term" value="F:glycosyltransferase activity"/>
    <property type="evidence" value="ECO:0007669"/>
    <property type="project" value="InterPro"/>
</dbReference>
<dbReference type="PANTHER" id="PTHR47483:SF1">
    <property type="entry name" value="BETA-ARABINOFURANOSYLTRANSFERASE RAY1"/>
    <property type="match status" value="1"/>
</dbReference>